<protein>
    <submittedName>
        <fullName evidence="2">Aspergillopepsin-2</fullName>
    </submittedName>
</protein>
<reference evidence="3" key="1">
    <citation type="submission" date="2014-12" db="EMBL/GenBank/DDBJ databases">
        <title>Genome Sequence of Valsa Canker Pathogens Uncovers a Specific Adaption of Colonization on Woody Bark.</title>
        <authorList>
            <person name="Yin Z."/>
            <person name="Liu H."/>
            <person name="Gao X."/>
            <person name="Li Z."/>
            <person name="Song N."/>
            <person name="Ke X."/>
            <person name="Dai Q."/>
            <person name="Wu Y."/>
            <person name="Sun Y."/>
            <person name="Xu J.-R."/>
            <person name="Kang Z.K."/>
            <person name="Wang L."/>
            <person name="Huang L."/>
        </authorList>
    </citation>
    <scope>NUCLEOTIDE SEQUENCE [LARGE SCALE GENOMIC DNA]</scope>
    <source>
        <strain evidence="3">SXYL134</strain>
    </source>
</reference>
<dbReference type="STRING" id="694573.A0A194V589"/>
<keyword evidence="1" id="KW-0732">Signal</keyword>
<proteinExistence type="predicted"/>
<dbReference type="GO" id="GO:0070007">
    <property type="term" value="F:glutamic-type endopeptidase activity"/>
    <property type="evidence" value="ECO:0007669"/>
    <property type="project" value="InterPro"/>
</dbReference>
<dbReference type="GO" id="GO:0006508">
    <property type="term" value="P:proteolysis"/>
    <property type="evidence" value="ECO:0007669"/>
    <property type="project" value="InterPro"/>
</dbReference>
<dbReference type="AlphaFoldDB" id="A0A194V589"/>
<dbReference type="Pfam" id="PF01828">
    <property type="entry name" value="Peptidase_A4"/>
    <property type="match status" value="1"/>
</dbReference>
<dbReference type="Proteomes" id="UP000078576">
    <property type="component" value="Unassembled WGS sequence"/>
</dbReference>
<dbReference type="PRINTS" id="PR00977">
    <property type="entry name" value="SCYTLDPTASE"/>
</dbReference>
<dbReference type="InterPro" id="IPR038656">
    <property type="entry name" value="Peptidase_G1_sf"/>
</dbReference>
<evidence type="ECO:0000256" key="1">
    <source>
        <dbReference type="SAM" id="SignalP"/>
    </source>
</evidence>
<name>A0A194V589_CYTMA</name>
<dbReference type="PANTHER" id="PTHR37536:SF1">
    <property type="entry name" value="ASPERGILLOPEPSIN, PUTAITVE (AFU_ORTHOLOGUE AFUA_7G01200)"/>
    <property type="match status" value="1"/>
</dbReference>
<organism evidence="2 3">
    <name type="scientific">Cytospora mali</name>
    <name type="common">Apple Valsa canker fungus</name>
    <name type="synonym">Valsa mali</name>
    <dbReference type="NCBI Taxonomy" id="578113"/>
    <lineage>
        <taxon>Eukaryota</taxon>
        <taxon>Fungi</taxon>
        <taxon>Dikarya</taxon>
        <taxon>Ascomycota</taxon>
        <taxon>Pezizomycotina</taxon>
        <taxon>Sordariomycetes</taxon>
        <taxon>Sordariomycetidae</taxon>
        <taxon>Diaporthales</taxon>
        <taxon>Cytosporaceae</taxon>
        <taxon>Cytospora</taxon>
    </lineage>
</organism>
<sequence length="253" mass="27405">MKHFNFILTILGALGTISTLITQTRGESNVGPKKDFHRSLSQVIHRNYDVNNTEHTSTGITHSVDVEYNDDSAGVVIVSSGCKSITGTFIVPNITSSTTNSISIWIGIDGYTSGDSILKTGLDIYYEDGDVSFETWYEWYPDYAYEFSGFEVDPVDTIRLTLTATSTTSGTALVENLTKGQSVSHTFTGQEALEEVNAEWIVQVDNPGYLDGFTGITFEDASASCGKPSTATKDVPSWATVSTTSSSVIIKLT</sequence>
<dbReference type="Gene3D" id="2.60.120.700">
    <property type="entry name" value="Peptidase G1"/>
    <property type="match status" value="1"/>
</dbReference>
<dbReference type="CDD" id="cd13426">
    <property type="entry name" value="Peptidase_G1"/>
    <property type="match status" value="1"/>
</dbReference>
<gene>
    <name evidence="2" type="ORF">VP1G_06409</name>
</gene>
<feature type="chain" id="PRO_5008266166" evidence="1">
    <location>
        <begin position="27"/>
        <end position="253"/>
    </location>
</feature>
<keyword evidence="3" id="KW-1185">Reference proteome</keyword>
<dbReference type="InterPro" id="IPR013320">
    <property type="entry name" value="ConA-like_dom_sf"/>
</dbReference>
<dbReference type="PANTHER" id="PTHR37536">
    <property type="entry name" value="PUTATIVE (AFU_ORTHOLOGUE AFUA_3G02970)-RELATED"/>
    <property type="match status" value="1"/>
</dbReference>
<evidence type="ECO:0000313" key="2">
    <source>
        <dbReference type="EMBL" id="KUI59130.1"/>
    </source>
</evidence>
<dbReference type="SUPFAM" id="SSF49899">
    <property type="entry name" value="Concanavalin A-like lectins/glucanases"/>
    <property type="match status" value="1"/>
</dbReference>
<dbReference type="EMBL" id="KN714725">
    <property type="protein sequence ID" value="KUI59130.1"/>
    <property type="molecule type" value="Genomic_DNA"/>
</dbReference>
<dbReference type="OrthoDB" id="2862635at2759"/>
<feature type="signal peptide" evidence="1">
    <location>
        <begin position="1"/>
        <end position="26"/>
    </location>
</feature>
<accession>A0A194V589</accession>
<evidence type="ECO:0000313" key="3">
    <source>
        <dbReference type="Proteomes" id="UP000078576"/>
    </source>
</evidence>
<dbReference type="InterPro" id="IPR000250">
    <property type="entry name" value="Peptidase_G1"/>
</dbReference>